<name>A0A7T8GYI5_CALRO</name>
<organism evidence="1 2">
    <name type="scientific">Caligus rogercresseyi</name>
    <name type="common">Sea louse</name>
    <dbReference type="NCBI Taxonomy" id="217165"/>
    <lineage>
        <taxon>Eukaryota</taxon>
        <taxon>Metazoa</taxon>
        <taxon>Ecdysozoa</taxon>
        <taxon>Arthropoda</taxon>
        <taxon>Crustacea</taxon>
        <taxon>Multicrustacea</taxon>
        <taxon>Hexanauplia</taxon>
        <taxon>Copepoda</taxon>
        <taxon>Siphonostomatoida</taxon>
        <taxon>Caligidae</taxon>
        <taxon>Caligus</taxon>
    </lineage>
</organism>
<feature type="non-terminal residue" evidence="1">
    <location>
        <position position="1"/>
    </location>
</feature>
<accession>A0A7T8GYI5</accession>
<protein>
    <submittedName>
        <fullName evidence="1">Uncharacterized protein</fullName>
    </submittedName>
</protein>
<dbReference type="EMBL" id="CP045898">
    <property type="protein sequence ID" value="QQP40159.1"/>
    <property type="molecule type" value="Genomic_DNA"/>
</dbReference>
<sequence length="104" mass="11478">GLKTNDDKYTKATILFGLLNKKGHNSPKSKALEFALSNSKAYIASCLTKKETIKPSILRSVMISAAARYASLTLKIPSVSEDSWVLRGTSSNFILQIQKYILKL</sequence>
<dbReference type="Proteomes" id="UP000595437">
    <property type="component" value="Chromosome 9"/>
</dbReference>
<keyword evidence="2" id="KW-1185">Reference proteome</keyword>
<dbReference type="AlphaFoldDB" id="A0A7T8GYI5"/>
<proteinExistence type="predicted"/>
<evidence type="ECO:0000313" key="2">
    <source>
        <dbReference type="Proteomes" id="UP000595437"/>
    </source>
</evidence>
<gene>
    <name evidence="1" type="ORF">FKW44_014121</name>
</gene>
<reference evidence="2" key="1">
    <citation type="submission" date="2021-01" db="EMBL/GenBank/DDBJ databases">
        <title>Caligus Genome Assembly.</title>
        <authorList>
            <person name="Gallardo-Escarate C."/>
        </authorList>
    </citation>
    <scope>NUCLEOTIDE SEQUENCE [LARGE SCALE GENOMIC DNA]</scope>
</reference>
<evidence type="ECO:0000313" key="1">
    <source>
        <dbReference type="EMBL" id="QQP40159.1"/>
    </source>
</evidence>